<feature type="region of interest" description="Disordered" evidence="1">
    <location>
        <begin position="109"/>
        <end position="160"/>
    </location>
</feature>
<organism evidence="2 3">
    <name type="scientific">Octopus vulgaris</name>
    <name type="common">Common octopus</name>
    <dbReference type="NCBI Taxonomy" id="6645"/>
    <lineage>
        <taxon>Eukaryota</taxon>
        <taxon>Metazoa</taxon>
        <taxon>Spiralia</taxon>
        <taxon>Lophotrochozoa</taxon>
        <taxon>Mollusca</taxon>
        <taxon>Cephalopoda</taxon>
        <taxon>Coleoidea</taxon>
        <taxon>Octopodiformes</taxon>
        <taxon>Octopoda</taxon>
        <taxon>Incirrata</taxon>
        <taxon>Octopodidae</taxon>
        <taxon>Octopus</taxon>
    </lineage>
</organism>
<evidence type="ECO:0000313" key="2">
    <source>
        <dbReference type="EMBL" id="CAI9729368.1"/>
    </source>
</evidence>
<protein>
    <submittedName>
        <fullName evidence="2">Uncharacterized protein</fullName>
    </submittedName>
</protein>
<sequence length="236" mass="27879">MAEYLERDLSQIKSPEFTTTTTRKSKSKRTKWNREEYKVVIYAYYFSLSRPTQEKHTANSYRIWRSRNPASRPNLDENRLANVRRDIFRNTRLTDAELTSIKKVEENDLKVSQERNNEAEERNVGAQALTERRPSAETTQDPEEKGKYNDPRKNSQENDVETEIEDQIFAEQHRKSIIEMKQDVLNELAVKDAQSIGRKLDNRNQKEIHIEIAIQFANIKSNAEIYHTHNRPIEKK</sequence>
<feature type="compositionally biased region" description="Basic and acidic residues" evidence="1">
    <location>
        <begin position="109"/>
        <end position="123"/>
    </location>
</feature>
<accession>A0AA36FC39</accession>
<keyword evidence="3" id="KW-1185">Reference proteome</keyword>
<evidence type="ECO:0000313" key="3">
    <source>
        <dbReference type="Proteomes" id="UP001162480"/>
    </source>
</evidence>
<name>A0AA36FC39_OCTVU</name>
<gene>
    <name evidence="2" type="ORF">OCTVUL_1B023567</name>
</gene>
<evidence type="ECO:0000256" key="1">
    <source>
        <dbReference type="SAM" id="MobiDB-lite"/>
    </source>
</evidence>
<dbReference type="EMBL" id="OX597823">
    <property type="protein sequence ID" value="CAI9729368.1"/>
    <property type="molecule type" value="Genomic_DNA"/>
</dbReference>
<reference evidence="2" key="1">
    <citation type="submission" date="2023-08" db="EMBL/GenBank/DDBJ databases">
        <authorList>
            <person name="Alioto T."/>
            <person name="Alioto T."/>
            <person name="Gomez Garrido J."/>
        </authorList>
    </citation>
    <scope>NUCLEOTIDE SEQUENCE</scope>
</reference>
<dbReference type="AlphaFoldDB" id="A0AA36FC39"/>
<feature type="compositionally biased region" description="Basic and acidic residues" evidence="1">
    <location>
        <begin position="142"/>
        <end position="156"/>
    </location>
</feature>
<proteinExistence type="predicted"/>
<dbReference type="Proteomes" id="UP001162480">
    <property type="component" value="Chromosome 10"/>
</dbReference>